<dbReference type="Proteomes" id="UP000182130">
    <property type="component" value="Unassembled WGS sequence"/>
</dbReference>
<accession>A0A1G8QA58</accession>
<dbReference type="OrthoDB" id="4948465at2"/>
<sequence>MPAISGAQLSPWQTVFWAVLLVTAVAATVLSLRRKQGQEPDAFFWNAFAGLVVIVPALLVPALLSPAVGLVLFCLAAATALAALFGERKVGELRRQQSMLASAAARHHAILKRWQLYELDPARQIDYPAMSDPRAPRTAELFRAMRQAESSRLMADGGYPAAVEQLAKALEDAEDAAGAAAQSPGVTLLHAPKPPE</sequence>
<protein>
    <submittedName>
        <fullName evidence="1">Uncharacterized protein</fullName>
    </submittedName>
</protein>
<evidence type="ECO:0000313" key="1">
    <source>
        <dbReference type="EMBL" id="SDJ01365.1"/>
    </source>
</evidence>
<dbReference type="AlphaFoldDB" id="A0A1G8QA58"/>
<proteinExistence type="predicted"/>
<dbReference type="STRING" id="1045773.SAMN05216555_106108"/>
<evidence type="ECO:0000313" key="2">
    <source>
        <dbReference type="Proteomes" id="UP000182130"/>
    </source>
</evidence>
<organism evidence="1 2">
    <name type="scientific">Arthrobacter cupressi</name>
    <dbReference type="NCBI Taxonomy" id="1045773"/>
    <lineage>
        <taxon>Bacteria</taxon>
        <taxon>Bacillati</taxon>
        <taxon>Actinomycetota</taxon>
        <taxon>Actinomycetes</taxon>
        <taxon>Micrococcales</taxon>
        <taxon>Micrococcaceae</taxon>
        <taxon>Arthrobacter</taxon>
    </lineage>
</organism>
<keyword evidence="2" id="KW-1185">Reference proteome</keyword>
<name>A0A1G8QA58_9MICC</name>
<reference evidence="2" key="1">
    <citation type="submission" date="2016-10" db="EMBL/GenBank/DDBJ databases">
        <authorList>
            <person name="Varghese N."/>
            <person name="Submissions S."/>
        </authorList>
    </citation>
    <scope>NUCLEOTIDE SEQUENCE [LARGE SCALE GENOMIC DNA]</scope>
    <source>
        <strain evidence="2">CGMCC 1.10783</strain>
    </source>
</reference>
<dbReference type="RefSeq" id="WP_074588576.1">
    <property type="nucleotide sequence ID" value="NZ_FNEI01000006.1"/>
</dbReference>
<gene>
    <name evidence="1" type="ORF">SAMN05216555_106108</name>
</gene>
<dbReference type="EMBL" id="FNEI01000006">
    <property type="protein sequence ID" value="SDJ01365.1"/>
    <property type="molecule type" value="Genomic_DNA"/>
</dbReference>